<dbReference type="PANTHER" id="PTHR35174">
    <property type="entry name" value="BLL7171 PROTEIN-RELATED"/>
    <property type="match status" value="1"/>
</dbReference>
<reference evidence="3 4" key="1">
    <citation type="submission" date="2019-09" db="EMBL/GenBank/DDBJ databases">
        <title>Genome sequencing of strain KACC 19306.</title>
        <authorList>
            <person name="Heo J."/>
            <person name="Kim S.-J."/>
            <person name="Kim J.-S."/>
            <person name="Hong S.-B."/>
            <person name="Kwon S.-W."/>
        </authorList>
    </citation>
    <scope>NUCLEOTIDE SEQUENCE [LARGE SCALE GENOMIC DNA]</scope>
    <source>
        <strain evidence="3 4">KACC 19306</strain>
    </source>
</reference>
<gene>
    <name evidence="3" type="ORF">FLP10_10020</name>
</gene>
<dbReference type="KEGG" id="ail:FLP10_10020"/>
<dbReference type="EMBL" id="CP043505">
    <property type="protein sequence ID" value="QEO16193.1"/>
    <property type="molecule type" value="Genomic_DNA"/>
</dbReference>
<evidence type="ECO:0000259" key="2">
    <source>
        <dbReference type="Pfam" id="PF03795"/>
    </source>
</evidence>
<accession>A0A5C1YJJ4</accession>
<dbReference type="AlphaFoldDB" id="A0A5C1YJJ4"/>
<dbReference type="Proteomes" id="UP000324678">
    <property type="component" value="Chromosome"/>
</dbReference>
<dbReference type="SUPFAM" id="SSF54909">
    <property type="entry name" value="Dimeric alpha+beta barrel"/>
    <property type="match status" value="1"/>
</dbReference>
<evidence type="ECO:0000313" key="3">
    <source>
        <dbReference type="EMBL" id="QEO16193.1"/>
    </source>
</evidence>
<dbReference type="Pfam" id="PF03795">
    <property type="entry name" value="YCII"/>
    <property type="match status" value="1"/>
</dbReference>
<dbReference type="OrthoDB" id="3212458at2"/>
<sequence>MRYTLLLHYPELMAEGELDEAAIQEGQRAFQEYATALADAGVLIGADVLAPSSATTQVTRKAGELQVQDGPFADTREALGGRFLIDVADLDQALEWAAKAPSVTWGTVEVRPVGTWFDLDSRHWQVDPQAT</sequence>
<dbReference type="InterPro" id="IPR011008">
    <property type="entry name" value="Dimeric_a/b-barrel"/>
</dbReference>
<name>A0A5C1YJJ4_9MICO</name>
<dbReference type="PANTHER" id="PTHR35174:SF3">
    <property type="entry name" value="BLL7171 PROTEIN"/>
    <property type="match status" value="1"/>
</dbReference>
<evidence type="ECO:0000313" key="4">
    <source>
        <dbReference type="Proteomes" id="UP000324678"/>
    </source>
</evidence>
<organism evidence="3 4">
    <name type="scientific">Agromyces intestinalis</name>
    <dbReference type="NCBI Taxonomy" id="2592652"/>
    <lineage>
        <taxon>Bacteria</taxon>
        <taxon>Bacillati</taxon>
        <taxon>Actinomycetota</taxon>
        <taxon>Actinomycetes</taxon>
        <taxon>Micrococcales</taxon>
        <taxon>Microbacteriaceae</taxon>
        <taxon>Agromyces</taxon>
    </lineage>
</organism>
<dbReference type="Gene3D" id="3.30.70.1060">
    <property type="entry name" value="Dimeric alpha+beta barrel"/>
    <property type="match status" value="1"/>
</dbReference>
<evidence type="ECO:0000256" key="1">
    <source>
        <dbReference type="ARBA" id="ARBA00007689"/>
    </source>
</evidence>
<keyword evidence="4" id="KW-1185">Reference proteome</keyword>
<dbReference type="InterPro" id="IPR005545">
    <property type="entry name" value="YCII"/>
</dbReference>
<proteinExistence type="inferred from homology"/>
<protein>
    <submittedName>
        <fullName evidence="3">YciI family protein</fullName>
    </submittedName>
</protein>
<comment type="similarity">
    <text evidence="1">Belongs to the YciI family.</text>
</comment>
<feature type="domain" description="YCII-related" evidence="2">
    <location>
        <begin position="2"/>
        <end position="116"/>
    </location>
</feature>